<gene>
    <name evidence="2" type="ORF">K8W01_05515</name>
</gene>
<name>A0A921E135_9HYPH</name>
<keyword evidence="1" id="KW-0472">Membrane</keyword>
<evidence type="ECO:0000256" key="1">
    <source>
        <dbReference type="SAM" id="Phobius"/>
    </source>
</evidence>
<dbReference type="EMBL" id="DYYG01000013">
    <property type="protein sequence ID" value="HJE23098.1"/>
    <property type="molecule type" value="Genomic_DNA"/>
</dbReference>
<evidence type="ECO:0000313" key="3">
    <source>
        <dbReference type="Proteomes" id="UP000742631"/>
    </source>
</evidence>
<dbReference type="Pfam" id="PF09898">
    <property type="entry name" value="DUF2125"/>
    <property type="match status" value="1"/>
</dbReference>
<evidence type="ECO:0000313" key="2">
    <source>
        <dbReference type="EMBL" id="HJE23098.1"/>
    </source>
</evidence>
<dbReference type="Proteomes" id="UP000742631">
    <property type="component" value="Unassembled WGS sequence"/>
</dbReference>
<protein>
    <submittedName>
        <fullName evidence="2">DUF2125 domain-containing protein</fullName>
    </submittedName>
</protein>
<proteinExistence type="predicted"/>
<reference evidence="2" key="2">
    <citation type="submission" date="2021-09" db="EMBL/GenBank/DDBJ databases">
        <authorList>
            <person name="Gilroy R."/>
        </authorList>
    </citation>
    <scope>NUCLEOTIDE SEQUENCE</scope>
    <source>
        <strain evidence="2">316</strain>
    </source>
</reference>
<comment type="caution">
    <text evidence="2">The sequence shown here is derived from an EMBL/GenBank/DDBJ whole genome shotgun (WGS) entry which is preliminary data.</text>
</comment>
<reference evidence="2" key="1">
    <citation type="journal article" date="2021" name="PeerJ">
        <title>Extensive microbial diversity within the chicken gut microbiome revealed by metagenomics and culture.</title>
        <authorList>
            <person name="Gilroy R."/>
            <person name="Ravi A."/>
            <person name="Getino M."/>
            <person name="Pursley I."/>
            <person name="Horton D.L."/>
            <person name="Alikhan N.F."/>
            <person name="Baker D."/>
            <person name="Gharbi K."/>
            <person name="Hall N."/>
            <person name="Watson M."/>
            <person name="Adriaenssens E.M."/>
            <person name="Foster-Nyarko E."/>
            <person name="Jarju S."/>
            <person name="Secka A."/>
            <person name="Antonio M."/>
            <person name="Oren A."/>
            <person name="Chaudhuri R.R."/>
            <person name="La Ragione R."/>
            <person name="Hildebrand F."/>
            <person name="Pallen M.J."/>
        </authorList>
    </citation>
    <scope>NUCLEOTIDE SEQUENCE</scope>
    <source>
        <strain evidence="2">316</strain>
    </source>
</reference>
<keyword evidence="1" id="KW-0812">Transmembrane</keyword>
<dbReference type="AlphaFoldDB" id="A0A921E135"/>
<organism evidence="2 3">
    <name type="scientific">Methylorubrum populi</name>
    <dbReference type="NCBI Taxonomy" id="223967"/>
    <lineage>
        <taxon>Bacteria</taxon>
        <taxon>Pseudomonadati</taxon>
        <taxon>Pseudomonadota</taxon>
        <taxon>Alphaproteobacteria</taxon>
        <taxon>Hyphomicrobiales</taxon>
        <taxon>Methylobacteriaceae</taxon>
        <taxon>Methylorubrum</taxon>
    </lineage>
</organism>
<dbReference type="InterPro" id="IPR018666">
    <property type="entry name" value="DUF2125"/>
</dbReference>
<feature type="transmembrane region" description="Helical" evidence="1">
    <location>
        <begin position="20"/>
        <end position="43"/>
    </location>
</feature>
<accession>A0A921E135</accession>
<sequence length="370" mass="39699">MAQTREPIPGGPAARPRRRIGLFLPYILLAAIAVAWTGAWFFIRGKAESEMDGWLAREAQAGRQWTCADRSITGFPFRLELRCASLRFVRSDSTFSLGPVIAVVQVYDPRHAVLEATGPFHVEQGDLTGDVTWTALEASFHAASNGFSRASVVVDGPKGRVLGADPGPIDFAAQHLELHARPTPGRFESEGAVDVSLRLAKAAVPRLDALSGDTAPADIDLDTTLEQATVLRTGTVARELETWRRAEGHLDVTRLSVAKGERRLQAKGIVGLDDAHRPEGRFDIREAGLEALIGQVMGQRFGADKGALIGNIVGQFLGGLRKREGNAGEAQAAEDAGPNGLKPLPTLRLTDGRLMLGPFAVPNVVLPALY</sequence>
<keyword evidence="1" id="KW-1133">Transmembrane helix</keyword>